<dbReference type="Proteomes" id="UP001397290">
    <property type="component" value="Unassembled WGS sequence"/>
</dbReference>
<feature type="signal peptide" evidence="12">
    <location>
        <begin position="1"/>
        <end position="17"/>
    </location>
</feature>
<dbReference type="PANTHER" id="PTHR14218">
    <property type="entry name" value="PROTEASE S8 TRIPEPTIDYL PEPTIDASE I CLN2"/>
    <property type="match status" value="1"/>
</dbReference>
<evidence type="ECO:0000256" key="5">
    <source>
        <dbReference type="ARBA" id="ARBA00022670"/>
    </source>
</evidence>
<evidence type="ECO:0000256" key="2">
    <source>
        <dbReference type="ARBA" id="ARBA00002451"/>
    </source>
</evidence>
<feature type="binding site" evidence="11">
    <location>
        <position position="614"/>
    </location>
    <ligand>
        <name>Ca(2+)</name>
        <dbReference type="ChEBI" id="CHEBI:29108"/>
    </ligand>
</feature>
<comment type="cofactor">
    <cofactor evidence="11">
        <name>Ca(2+)</name>
        <dbReference type="ChEBI" id="CHEBI:29108"/>
    </cofactor>
    <text evidence="11">Binds 1 Ca(2+) ion per subunit.</text>
</comment>
<organism evidence="14 15">
    <name type="scientific">Beauveria asiatica</name>
    <dbReference type="NCBI Taxonomy" id="1069075"/>
    <lineage>
        <taxon>Eukaryota</taxon>
        <taxon>Fungi</taxon>
        <taxon>Dikarya</taxon>
        <taxon>Ascomycota</taxon>
        <taxon>Pezizomycotina</taxon>
        <taxon>Sordariomycetes</taxon>
        <taxon>Hypocreomycetidae</taxon>
        <taxon>Hypocreales</taxon>
        <taxon>Cordycipitaceae</taxon>
        <taxon>Beauveria</taxon>
    </lineage>
</organism>
<dbReference type="InterPro" id="IPR030400">
    <property type="entry name" value="Sedolisin_dom"/>
</dbReference>
<feature type="binding site" evidence="11">
    <location>
        <position position="612"/>
    </location>
    <ligand>
        <name>Ca(2+)</name>
        <dbReference type="ChEBI" id="CHEBI:29108"/>
    </ligand>
</feature>
<feature type="binding site" evidence="11">
    <location>
        <position position="588"/>
    </location>
    <ligand>
        <name>Ca(2+)</name>
        <dbReference type="ChEBI" id="CHEBI:29108"/>
    </ligand>
</feature>
<dbReference type="Gene3D" id="3.40.50.200">
    <property type="entry name" value="Peptidase S8/S53 domain"/>
    <property type="match status" value="1"/>
</dbReference>
<dbReference type="GO" id="GO:0046872">
    <property type="term" value="F:metal ion binding"/>
    <property type="evidence" value="ECO:0007669"/>
    <property type="project" value="UniProtKB-UniRule"/>
</dbReference>
<keyword evidence="12" id="KW-0732">Signal</keyword>
<comment type="caution">
    <text evidence="14">The sequence shown here is derived from an EMBL/GenBank/DDBJ whole genome shotgun (WGS) entry which is preliminary data.</text>
</comment>
<dbReference type="PROSITE" id="PS51695">
    <property type="entry name" value="SEDOLISIN"/>
    <property type="match status" value="1"/>
</dbReference>
<dbReference type="InterPro" id="IPR000209">
    <property type="entry name" value="Peptidase_S8/S53_dom"/>
</dbReference>
<dbReference type="PANTHER" id="PTHR14218:SF19">
    <property type="entry name" value="SERINE PROTEASE AORO, PUTATIVE (AFU_ORTHOLOGUE AFUA_6G10250)-RELATED"/>
    <property type="match status" value="1"/>
</dbReference>
<dbReference type="SMART" id="SM00944">
    <property type="entry name" value="Pro-kuma_activ"/>
    <property type="match status" value="1"/>
</dbReference>
<evidence type="ECO:0000256" key="11">
    <source>
        <dbReference type="PROSITE-ProRule" id="PRU01032"/>
    </source>
</evidence>
<dbReference type="CDD" id="cd04056">
    <property type="entry name" value="Peptidases_S53"/>
    <property type="match status" value="1"/>
</dbReference>
<evidence type="ECO:0000256" key="6">
    <source>
        <dbReference type="ARBA" id="ARBA00022723"/>
    </source>
</evidence>
<evidence type="ECO:0000256" key="10">
    <source>
        <dbReference type="ARBA" id="ARBA00023145"/>
    </source>
</evidence>
<dbReference type="EMBL" id="JAAHCF010000071">
    <property type="protein sequence ID" value="KAK8148840.1"/>
    <property type="molecule type" value="Genomic_DNA"/>
</dbReference>
<dbReference type="Pfam" id="PF09286">
    <property type="entry name" value="Pro-kuma_activ"/>
    <property type="match status" value="1"/>
</dbReference>
<evidence type="ECO:0000313" key="15">
    <source>
        <dbReference type="Proteomes" id="UP001397290"/>
    </source>
</evidence>
<dbReference type="GO" id="GO:0005576">
    <property type="term" value="C:extracellular region"/>
    <property type="evidence" value="ECO:0007669"/>
    <property type="project" value="UniProtKB-SubCell"/>
</dbReference>
<dbReference type="GO" id="GO:0004252">
    <property type="term" value="F:serine-type endopeptidase activity"/>
    <property type="evidence" value="ECO:0007669"/>
    <property type="project" value="UniProtKB-UniRule"/>
</dbReference>
<dbReference type="InterPro" id="IPR015366">
    <property type="entry name" value="S53_propep"/>
</dbReference>
<gene>
    <name evidence="14" type="ORF">G3M48_009050</name>
</gene>
<comment type="catalytic activity">
    <reaction evidence="1">
        <text>Release of an N-terminal tripeptide from a polypeptide.</text>
        <dbReference type="EC" id="3.4.14.10"/>
    </reaction>
</comment>
<name>A0AAW0S3K2_9HYPO</name>
<evidence type="ECO:0000259" key="13">
    <source>
        <dbReference type="PROSITE" id="PS51695"/>
    </source>
</evidence>
<evidence type="ECO:0000256" key="3">
    <source>
        <dbReference type="ARBA" id="ARBA00004239"/>
    </source>
</evidence>
<feature type="domain" description="Peptidase S53" evidence="13">
    <location>
        <begin position="221"/>
        <end position="634"/>
    </location>
</feature>
<dbReference type="CDD" id="cd11377">
    <property type="entry name" value="Pro-peptidase_S53"/>
    <property type="match status" value="1"/>
</dbReference>
<dbReference type="AlphaFoldDB" id="A0AAW0S3K2"/>
<keyword evidence="9 11" id="KW-0106">Calcium</keyword>
<feature type="chain" id="PRO_5043474794" description="tripeptidyl-peptidase II" evidence="12">
    <location>
        <begin position="18"/>
        <end position="650"/>
    </location>
</feature>
<keyword evidence="7 11" id="KW-0378">Hydrolase</keyword>
<comment type="subcellular location">
    <subcellularLocation>
        <location evidence="3">Secreted</location>
        <location evidence="3">Extracellular space</location>
    </subcellularLocation>
</comment>
<keyword evidence="10" id="KW-0865">Zymogen</keyword>
<keyword evidence="15" id="KW-1185">Reference proteome</keyword>
<dbReference type="InterPro" id="IPR050819">
    <property type="entry name" value="Tripeptidyl-peptidase_I"/>
</dbReference>
<dbReference type="GO" id="GO:0008240">
    <property type="term" value="F:tripeptidyl-peptidase activity"/>
    <property type="evidence" value="ECO:0007669"/>
    <property type="project" value="UniProtKB-EC"/>
</dbReference>
<comment type="function">
    <text evidence="2">Secreted tripeptidyl-peptidase which degrades proteins at acidic pHs and is involved in virulence.</text>
</comment>
<keyword evidence="8 11" id="KW-0720">Serine protease</keyword>
<dbReference type="InterPro" id="IPR036852">
    <property type="entry name" value="Peptidase_S8/S53_dom_sf"/>
</dbReference>
<feature type="active site" description="Charge relay system" evidence="11">
    <location>
        <position position="546"/>
    </location>
</feature>
<accession>A0AAW0S3K2</accession>
<proteinExistence type="predicted"/>
<dbReference type="EC" id="3.4.14.10" evidence="4"/>
<evidence type="ECO:0000256" key="9">
    <source>
        <dbReference type="ARBA" id="ARBA00022837"/>
    </source>
</evidence>
<keyword evidence="6 11" id="KW-0479">Metal-binding</keyword>
<evidence type="ECO:0000256" key="7">
    <source>
        <dbReference type="ARBA" id="ARBA00022801"/>
    </source>
</evidence>
<keyword evidence="5 11" id="KW-0645">Protease</keyword>
<dbReference type="SUPFAM" id="SSF52743">
    <property type="entry name" value="Subtilisin-like"/>
    <property type="match status" value="1"/>
</dbReference>
<dbReference type="SUPFAM" id="SSF54897">
    <property type="entry name" value="Protease propeptides/inhibitors"/>
    <property type="match status" value="1"/>
</dbReference>
<evidence type="ECO:0000256" key="12">
    <source>
        <dbReference type="SAM" id="SignalP"/>
    </source>
</evidence>
<dbReference type="GO" id="GO:0006508">
    <property type="term" value="P:proteolysis"/>
    <property type="evidence" value="ECO:0007669"/>
    <property type="project" value="UniProtKB-KW"/>
</dbReference>
<dbReference type="Pfam" id="PF00082">
    <property type="entry name" value="Peptidase_S8"/>
    <property type="match status" value="1"/>
</dbReference>
<evidence type="ECO:0000313" key="14">
    <source>
        <dbReference type="EMBL" id="KAK8148840.1"/>
    </source>
</evidence>
<protein>
    <recommendedName>
        <fullName evidence="4">tripeptidyl-peptidase II</fullName>
        <ecNumber evidence="4">3.4.14.10</ecNumber>
    </recommendedName>
</protein>
<feature type="active site" description="Charge relay system" evidence="11">
    <location>
        <position position="298"/>
    </location>
</feature>
<feature type="binding site" evidence="11">
    <location>
        <position position="587"/>
    </location>
    <ligand>
        <name>Ca(2+)</name>
        <dbReference type="ChEBI" id="CHEBI:29108"/>
    </ligand>
</feature>
<sequence length="650" mass="69607">MKALQLVLGVLARLTIAFPAESGVLHKDGHVLDHNWLKEHDFHPNTQISVRIALKQRNLENGMAYLLDVSDPASVNYGKHYSAEEVIHLFSPSDESTEEVRKWLVSSGVSSRSITSSTSKGWIDFRTSVGLVESLLDTKYHVFAHKNGVKRQVMTANYTLPAHLHQHIDFIIPGSIHAISPSPLNVEKPTRRVAKKGGGLSSGMIQQLVSNPESTQYCSQYATPKCIKAMYKIPDGKSSNPNNRLGIFGVDNDFFVQDALTKFYALFAPEIPATFGPKVNLIDYGTAKPAGGEYSSDESQLDLEAALPIIYPQGIELYQTKTNFKNGTFGFFNQFLDAIDGAYCETTSGGETGDDPVIDGPTPNEACGTLKPTNVISLSFGWAESDYPDYYLQRQCDEYMKLGLQGTTIVFSSGDAGVAASQGDCLGKKNDVFKPGFPASCPYVTTVGGTVLPSGNAPGTPEITWAGSGGGFSNMWTTPVYQQAAVTSYFRTYDPGYPCYTTSGGKIPTSNGVYNRAGRAFPDISALADNSVIVYDWGVGFGAGTSLSAPIVAAIFTRINEELIAAGKPTIGFANPALYANPGMLNDVTVGSQDNDYGVGQCGGKSFSAVPGWDPATGLGTPNYPAMLKYFLSAGDKPPGLNSSSTAQAQ</sequence>
<evidence type="ECO:0000256" key="1">
    <source>
        <dbReference type="ARBA" id="ARBA00001910"/>
    </source>
</evidence>
<reference evidence="14 15" key="1">
    <citation type="submission" date="2020-02" db="EMBL/GenBank/DDBJ databases">
        <title>Comparative genomics of the hypocrealean fungal genus Beauvera.</title>
        <authorList>
            <person name="Showalter D.N."/>
            <person name="Bushley K.E."/>
            <person name="Rehner S.A."/>
        </authorList>
    </citation>
    <scope>NUCLEOTIDE SEQUENCE [LARGE SCALE GENOMIC DNA]</scope>
    <source>
        <strain evidence="14 15">ARSEF4384</strain>
    </source>
</reference>
<evidence type="ECO:0000256" key="8">
    <source>
        <dbReference type="ARBA" id="ARBA00022825"/>
    </source>
</evidence>
<feature type="active site" description="Charge relay system" evidence="11">
    <location>
        <position position="302"/>
    </location>
</feature>
<evidence type="ECO:0000256" key="4">
    <source>
        <dbReference type="ARBA" id="ARBA00012462"/>
    </source>
</evidence>